<feature type="region of interest" description="Disordered" evidence="1">
    <location>
        <begin position="1"/>
        <end position="50"/>
    </location>
</feature>
<evidence type="ECO:0000313" key="3">
    <source>
        <dbReference type="Proteomes" id="UP001497516"/>
    </source>
</evidence>
<keyword evidence="3" id="KW-1185">Reference proteome</keyword>
<dbReference type="PANTHER" id="PTHR37259:SF2">
    <property type="entry name" value="OS07G0474300 PROTEIN"/>
    <property type="match status" value="1"/>
</dbReference>
<protein>
    <submittedName>
        <fullName evidence="2">Uncharacterized protein</fullName>
    </submittedName>
</protein>
<dbReference type="AlphaFoldDB" id="A0AAV2ECR3"/>
<dbReference type="EMBL" id="OZ034817">
    <property type="protein sequence ID" value="CAL1383685.1"/>
    <property type="molecule type" value="Genomic_DNA"/>
</dbReference>
<accession>A0AAV2ECR3</accession>
<feature type="compositionally biased region" description="Polar residues" evidence="1">
    <location>
        <begin position="26"/>
        <end position="36"/>
    </location>
</feature>
<dbReference type="Proteomes" id="UP001497516">
    <property type="component" value="Chromosome 4"/>
</dbReference>
<name>A0AAV2ECR3_9ROSI</name>
<evidence type="ECO:0000256" key="1">
    <source>
        <dbReference type="SAM" id="MobiDB-lite"/>
    </source>
</evidence>
<proteinExistence type="predicted"/>
<sequence length="232" mass="25631">MPTMKFDRKPPLAKSPIRLRSRRVLQPTSVSLQTPPGSLMKSAKPSRGLSSIDVGGVEELRPEYRSMSCELRALAKQVRDELGGNGDLAAKPKSSLYGESLSANSSPLFFERGKLYDAYAAKRNERLRKKKIGGDAREDFAKTPSYRLGVTVESSKRRDSARKMESLRKSVASAYGAGQRLAGGETPRYLLRSMRKDSKIPTAAPLPTAMSFERSALPSEQKIGVRRSVRRV</sequence>
<organism evidence="2 3">
    <name type="scientific">Linum trigynum</name>
    <dbReference type="NCBI Taxonomy" id="586398"/>
    <lineage>
        <taxon>Eukaryota</taxon>
        <taxon>Viridiplantae</taxon>
        <taxon>Streptophyta</taxon>
        <taxon>Embryophyta</taxon>
        <taxon>Tracheophyta</taxon>
        <taxon>Spermatophyta</taxon>
        <taxon>Magnoliopsida</taxon>
        <taxon>eudicotyledons</taxon>
        <taxon>Gunneridae</taxon>
        <taxon>Pentapetalae</taxon>
        <taxon>rosids</taxon>
        <taxon>fabids</taxon>
        <taxon>Malpighiales</taxon>
        <taxon>Linaceae</taxon>
        <taxon>Linum</taxon>
    </lineage>
</organism>
<reference evidence="2 3" key="1">
    <citation type="submission" date="2024-04" db="EMBL/GenBank/DDBJ databases">
        <authorList>
            <person name="Fracassetti M."/>
        </authorList>
    </citation>
    <scope>NUCLEOTIDE SEQUENCE [LARGE SCALE GENOMIC DNA]</scope>
</reference>
<evidence type="ECO:0000313" key="2">
    <source>
        <dbReference type="EMBL" id="CAL1383685.1"/>
    </source>
</evidence>
<feature type="compositionally biased region" description="Basic and acidic residues" evidence="1">
    <location>
        <begin position="1"/>
        <end position="10"/>
    </location>
</feature>
<gene>
    <name evidence="2" type="ORF">LTRI10_LOCUS24946</name>
</gene>
<dbReference type="PANTHER" id="PTHR37259">
    <property type="entry name" value="OS07G0474300 PROTEIN"/>
    <property type="match status" value="1"/>
</dbReference>